<dbReference type="AlphaFoldDB" id="A0A383BFH2"/>
<evidence type="ECO:0000313" key="2">
    <source>
        <dbReference type="EMBL" id="SVE18682.1"/>
    </source>
</evidence>
<organism evidence="2">
    <name type="scientific">marine metagenome</name>
    <dbReference type="NCBI Taxonomy" id="408172"/>
    <lineage>
        <taxon>unclassified sequences</taxon>
        <taxon>metagenomes</taxon>
        <taxon>ecological metagenomes</taxon>
    </lineage>
</organism>
<feature type="non-terminal residue" evidence="2">
    <location>
        <position position="231"/>
    </location>
</feature>
<feature type="compositionally biased region" description="Acidic residues" evidence="1">
    <location>
        <begin position="128"/>
        <end position="146"/>
    </location>
</feature>
<proteinExistence type="predicted"/>
<evidence type="ECO:0000256" key="1">
    <source>
        <dbReference type="SAM" id="MobiDB-lite"/>
    </source>
</evidence>
<feature type="region of interest" description="Disordered" evidence="1">
    <location>
        <begin position="113"/>
        <end position="149"/>
    </location>
</feature>
<name>A0A383BFH2_9ZZZZ</name>
<protein>
    <submittedName>
        <fullName evidence="2">Uncharacterized protein</fullName>
    </submittedName>
</protein>
<gene>
    <name evidence="2" type="ORF">METZ01_LOCUS471536</name>
</gene>
<dbReference type="EMBL" id="UINC01199994">
    <property type="protein sequence ID" value="SVE18682.1"/>
    <property type="molecule type" value="Genomic_DNA"/>
</dbReference>
<reference evidence="2" key="1">
    <citation type="submission" date="2018-05" db="EMBL/GenBank/DDBJ databases">
        <authorList>
            <person name="Lanie J.A."/>
            <person name="Ng W.-L."/>
            <person name="Kazmierczak K.M."/>
            <person name="Andrzejewski T.M."/>
            <person name="Davidsen T.M."/>
            <person name="Wayne K.J."/>
            <person name="Tettelin H."/>
            <person name="Glass J.I."/>
            <person name="Rusch D."/>
            <person name="Podicherti R."/>
            <person name="Tsui H.-C.T."/>
            <person name="Winkler M.E."/>
        </authorList>
    </citation>
    <scope>NUCLEOTIDE SEQUENCE</scope>
</reference>
<sequence length="231" mass="26109">MRYRNIILSLFISISFSQTQVVIVEEMFMDAPYVGEFTTTNTKYASDNLFKQEMQIEVGSFLVRMAMGGNKKAGSIIDGNSKLRTVYDINEEEYAEENFQSIIENDGKPKLKMMDNAFGGGSSRNSNEDENEDEDSSENNESDDNNEVNRTINNNFEKIGEFLAKKVTTEMMGRSGRVVIEEWFTMDTSLFHYALDVESKLVSSYGGSAQTTPRSFSEPMLRSAGHEFESV</sequence>
<accession>A0A383BFH2</accession>